<feature type="non-terminal residue" evidence="2">
    <location>
        <position position="419"/>
    </location>
</feature>
<reference evidence="2" key="1">
    <citation type="journal article" date="2020" name="Stud. Mycol.">
        <title>101 Dothideomycetes genomes: a test case for predicting lifestyles and emergence of pathogens.</title>
        <authorList>
            <person name="Haridas S."/>
            <person name="Albert R."/>
            <person name="Binder M."/>
            <person name="Bloem J."/>
            <person name="Labutti K."/>
            <person name="Salamov A."/>
            <person name="Andreopoulos B."/>
            <person name="Baker S."/>
            <person name="Barry K."/>
            <person name="Bills G."/>
            <person name="Bluhm B."/>
            <person name="Cannon C."/>
            <person name="Castanera R."/>
            <person name="Culley D."/>
            <person name="Daum C."/>
            <person name="Ezra D."/>
            <person name="Gonzalez J."/>
            <person name="Henrissat B."/>
            <person name="Kuo A."/>
            <person name="Liang C."/>
            <person name="Lipzen A."/>
            <person name="Lutzoni F."/>
            <person name="Magnuson J."/>
            <person name="Mondo S."/>
            <person name="Nolan M."/>
            <person name="Ohm R."/>
            <person name="Pangilinan J."/>
            <person name="Park H.-J."/>
            <person name="Ramirez L."/>
            <person name="Alfaro M."/>
            <person name="Sun H."/>
            <person name="Tritt A."/>
            <person name="Yoshinaga Y."/>
            <person name="Zwiers L.-H."/>
            <person name="Turgeon B."/>
            <person name="Goodwin S."/>
            <person name="Spatafora J."/>
            <person name="Crous P."/>
            <person name="Grigoriev I."/>
        </authorList>
    </citation>
    <scope>NUCLEOTIDE SEQUENCE</scope>
    <source>
        <strain evidence="2">CBS 116005</strain>
    </source>
</reference>
<feature type="compositionally biased region" description="Polar residues" evidence="1">
    <location>
        <begin position="120"/>
        <end position="164"/>
    </location>
</feature>
<feature type="compositionally biased region" description="Polar residues" evidence="1">
    <location>
        <begin position="245"/>
        <end position="261"/>
    </location>
</feature>
<evidence type="ECO:0000313" key="3">
    <source>
        <dbReference type="Proteomes" id="UP000799436"/>
    </source>
</evidence>
<feature type="region of interest" description="Disordered" evidence="1">
    <location>
        <begin position="1"/>
        <end position="61"/>
    </location>
</feature>
<evidence type="ECO:0000313" key="2">
    <source>
        <dbReference type="EMBL" id="KAF2773266.1"/>
    </source>
</evidence>
<gene>
    <name evidence="2" type="ORF">EJ03DRAFT_265268</name>
</gene>
<dbReference type="OrthoDB" id="7295497at2759"/>
<feature type="compositionally biased region" description="Polar residues" evidence="1">
    <location>
        <begin position="19"/>
        <end position="45"/>
    </location>
</feature>
<evidence type="ECO:0000256" key="1">
    <source>
        <dbReference type="SAM" id="MobiDB-lite"/>
    </source>
</evidence>
<organism evidence="2 3">
    <name type="scientific">Teratosphaeria nubilosa</name>
    <dbReference type="NCBI Taxonomy" id="161662"/>
    <lineage>
        <taxon>Eukaryota</taxon>
        <taxon>Fungi</taxon>
        <taxon>Dikarya</taxon>
        <taxon>Ascomycota</taxon>
        <taxon>Pezizomycotina</taxon>
        <taxon>Dothideomycetes</taxon>
        <taxon>Dothideomycetidae</taxon>
        <taxon>Mycosphaerellales</taxon>
        <taxon>Teratosphaeriaceae</taxon>
        <taxon>Teratosphaeria</taxon>
    </lineage>
</organism>
<protein>
    <submittedName>
        <fullName evidence="2">Uncharacterized protein</fullName>
    </submittedName>
</protein>
<sequence length="419" mass="45326">MGGLSATTQGFTRARSGHQRTPSASTVASNDPASPYTHTYSNPHIANTDFAPNSPAHYAEQQSALCQENLPSQSHTSVDSWFGTGYIPTQAARTGAHQAMKGFAIDHHTGEDFAPGFAHSEQQSMSSNGYTSPDTPHSGVGDSTQAGQYSLSQNGENYVPSNPDVQLFRTDSQAYQDELYNPDVSTSAPVATSSSKPATTFLSPHRGLIEQRLQTANMNRSQSPKSAVSRDRSPFRTGSPLAPTGTGNDWQSQITAASMRQQQKEEADRAEITRHQSSLPREPTKTISPKDALLDYKESEQSSLFQDTVPAGYRTHNGGTQFWPSNDYQPGASFGSLQTPSQQHLFSNFRATPVDGNSASADAMNYVPFPPQDQAQLQNGSFLNSYLDQAKMESNPEFPANLTRMESSLSDNGPSASQE</sequence>
<name>A0A6G1LK78_9PEZI</name>
<feature type="region of interest" description="Disordered" evidence="1">
    <location>
        <begin position="111"/>
        <end position="164"/>
    </location>
</feature>
<dbReference type="EMBL" id="ML995811">
    <property type="protein sequence ID" value="KAF2773266.1"/>
    <property type="molecule type" value="Genomic_DNA"/>
</dbReference>
<feature type="region of interest" description="Disordered" evidence="1">
    <location>
        <begin position="181"/>
        <end position="287"/>
    </location>
</feature>
<feature type="compositionally biased region" description="Polar residues" evidence="1">
    <location>
        <begin position="404"/>
        <end position="419"/>
    </location>
</feature>
<feature type="compositionally biased region" description="Basic and acidic residues" evidence="1">
    <location>
        <begin position="262"/>
        <end position="274"/>
    </location>
</feature>
<feature type="compositionally biased region" description="Polar residues" evidence="1">
    <location>
        <begin position="1"/>
        <end position="11"/>
    </location>
</feature>
<feature type="compositionally biased region" description="Low complexity" evidence="1">
    <location>
        <begin position="184"/>
        <end position="200"/>
    </location>
</feature>
<dbReference type="Proteomes" id="UP000799436">
    <property type="component" value="Unassembled WGS sequence"/>
</dbReference>
<accession>A0A6G1LK78</accession>
<proteinExistence type="predicted"/>
<keyword evidence="3" id="KW-1185">Reference proteome</keyword>
<feature type="region of interest" description="Disordered" evidence="1">
    <location>
        <begin position="387"/>
        <end position="419"/>
    </location>
</feature>
<dbReference type="AlphaFoldDB" id="A0A6G1LK78"/>
<feature type="compositionally biased region" description="Polar residues" evidence="1">
    <location>
        <begin position="212"/>
        <end position="226"/>
    </location>
</feature>